<name>A0A2L2YCA0_PARTP</name>
<dbReference type="PROSITE" id="PS50053">
    <property type="entry name" value="UBIQUITIN_2"/>
    <property type="match status" value="1"/>
</dbReference>
<feature type="compositionally biased region" description="Polar residues" evidence="2">
    <location>
        <begin position="279"/>
        <end position="297"/>
    </location>
</feature>
<feature type="region of interest" description="Disordered" evidence="2">
    <location>
        <begin position="278"/>
        <end position="537"/>
    </location>
</feature>
<evidence type="ECO:0000259" key="4">
    <source>
        <dbReference type="PROSITE" id="PS51082"/>
    </source>
</evidence>
<feature type="region of interest" description="Disordered" evidence="2">
    <location>
        <begin position="549"/>
        <end position="575"/>
    </location>
</feature>
<organism evidence="5">
    <name type="scientific">Parasteatoda tepidariorum</name>
    <name type="common">Common house spider</name>
    <name type="synonym">Achaearanea tepidariorum</name>
    <dbReference type="NCBI Taxonomy" id="114398"/>
    <lineage>
        <taxon>Eukaryota</taxon>
        <taxon>Metazoa</taxon>
        <taxon>Ecdysozoa</taxon>
        <taxon>Arthropoda</taxon>
        <taxon>Chelicerata</taxon>
        <taxon>Arachnida</taxon>
        <taxon>Araneae</taxon>
        <taxon>Araneomorphae</taxon>
        <taxon>Entelegynae</taxon>
        <taxon>Araneoidea</taxon>
        <taxon>Theridiidae</taxon>
        <taxon>Parasteatoda</taxon>
    </lineage>
</organism>
<feature type="compositionally biased region" description="Basic and acidic residues" evidence="2">
    <location>
        <begin position="560"/>
        <end position="575"/>
    </location>
</feature>
<dbReference type="OrthoDB" id="8882621at2759"/>
<feature type="compositionally biased region" description="Polar residues" evidence="2">
    <location>
        <begin position="324"/>
        <end position="341"/>
    </location>
</feature>
<feature type="region of interest" description="Disordered" evidence="2">
    <location>
        <begin position="633"/>
        <end position="654"/>
    </location>
</feature>
<feature type="compositionally biased region" description="Basic and acidic residues" evidence="2">
    <location>
        <begin position="470"/>
        <end position="507"/>
    </location>
</feature>
<reference evidence="5" key="1">
    <citation type="journal article" date="2016" name="Mol. Ecol. Resour.">
        <title>Evaluation of the impact of RNA preservation methods of spiders for de novo transcriptome assembly.</title>
        <authorList>
            <person name="Kono N."/>
            <person name="Nakamura H."/>
            <person name="Ito Y."/>
            <person name="Tomita M."/>
            <person name="Arakawa K."/>
        </authorList>
    </citation>
    <scope>NUCLEOTIDE SEQUENCE</scope>
    <source>
        <tissue evidence="5">Whole body</tissue>
    </source>
</reference>
<feature type="coiled-coil region" evidence="1">
    <location>
        <begin position="770"/>
        <end position="797"/>
    </location>
</feature>
<evidence type="ECO:0008006" key="6">
    <source>
        <dbReference type="Google" id="ProtNLM"/>
    </source>
</evidence>
<feature type="region of interest" description="Disordered" evidence="2">
    <location>
        <begin position="1016"/>
        <end position="1063"/>
    </location>
</feature>
<proteinExistence type="evidence at transcript level"/>
<feature type="compositionally biased region" description="Pro residues" evidence="2">
    <location>
        <begin position="309"/>
        <end position="318"/>
    </location>
</feature>
<feature type="compositionally biased region" description="Basic and acidic residues" evidence="2">
    <location>
        <begin position="342"/>
        <end position="355"/>
    </location>
</feature>
<feature type="compositionally biased region" description="Basic and acidic residues" evidence="2">
    <location>
        <begin position="414"/>
        <end position="442"/>
    </location>
</feature>
<dbReference type="AlphaFoldDB" id="A0A2L2YCA0"/>
<dbReference type="PROSITE" id="PS51082">
    <property type="entry name" value="WH2"/>
    <property type="match status" value="1"/>
</dbReference>
<dbReference type="InterPro" id="IPR029071">
    <property type="entry name" value="Ubiquitin-like_domsf"/>
</dbReference>
<sequence length="1103" mass="122385">MGNMCCRRVGYSPNGAELDNNRCLQQQQQQQQQLSKTQTMSNVYHSNGDDCAINELLEGRMDLDVILPDGRQVRLTVERRTPMMDLLVQAASATKISPVGHVIHVFGDSGKGSNTLQYKPSTPIGSLDTNTICIVPKKDVQEPTIKRAPRIANRPFEPTFRVQVHLPRNQLTVVRVSPRVKISELRNMVCQEKGLETNRYQLVRPSDPAQALSGDLTLAEYGSTEITLLSNASIESNICNSTSHIMSYSKRGEEQKKKTGILRLLAEDAHKKVEKKLLSNGNNRLAPTTKVSDNNAYQGRYKPKKRRPAPPPPPPVLPEAPFHSRQSSSDSSGYHEATSSFLHEEHCTSTDEKASSDSSGVSSLDAKLPAMEAPPIPNARKRKAPPPPPPIQPTVDDSPKIENDKSTENINKTEVPKSDAQLLDKKVEVLSSKKDDQKEQNVKDQNSSSRPKEDLKSDLAKGQTCSDLVEQAKEAQRDEPKSDHHVEVTQKVDDHQTESDKPLKQETLHPTAQIHVNAQSCHVAQETPSDIAKKEENLPHCTAIELTASEMKPISNSPSDVKETKRDAKTEKKPKTSELVTRVALVALNARIEQDVTQQEIASSIQAAFHSVDIPQRVKPSLLSIKQRINLPKKNQSHVTQDGTCNENSADSNLPQVADKTVSASDDSLYPLQKSSAILSLNVDSKEDDIGIETVLPPPTEFRSDEKEAFPVYSTSECSTTSTVSDAGSTLKRSSSLLSVAEVSPKYPTLHSKKNSNIQRSLSNVHADDKEEFSLEQEKLQREYIELQKQFLVWQQQVLKNQAMLSEECMVSQYARTLRQSHSLPEGEDFSDDAPSSIPLVSRSLSYEPTKNICSTLPRSTINIPSLELNSLPITNGTSTLRSSKNKNYFKPPQVRISTKSRQRLPPEIRKDGELDISDDSKMLSTILPSFDTLKFIAEHKDEEVISKTSDYKNSDTNVKLENNYNNKMREEAKTVRRPQNPNKLATFPKPHTKISNGVSVKNGPCSVVAKCVNKNNSQSNGLPASAKVTEHSISPLPPPPPPLPSESEKPKEVLSLKTNKSSINQNKAIKKEIQPQIDPREQLMAEIRKMGGRTALRKISLY</sequence>
<evidence type="ECO:0000256" key="2">
    <source>
        <dbReference type="SAM" id="MobiDB-lite"/>
    </source>
</evidence>
<dbReference type="GO" id="GO:0003785">
    <property type="term" value="F:actin monomer binding"/>
    <property type="evidence" value="ECO:0007669"/>
    <property type="project" value="InterPro"/>
</dbReference>
<feature type="compositionally biased region" description="Polar residues" evidence="2">
    <location>
        <begin position="508"/>
        <end position="528"/>
    </location>
</feature>
<feature type="domain" description="Ubiquitin-like" evidence="3">
    <location>
        <begin position="160"/>
        <end position="222"/>
    </location>
</feature>
<evidence type="ECO:0000259" key="3">
    <source>
        <dbReference type="PROSITE" id="PS50053"/>
    </source>
</evidence>
<evidence type="ECO:0000313" key="5">
    <source>
        <dbReference type="EMBL" id="LAA05758.1"/>
    </source>
</evidence>
<dbReference type="EMBL" id="IAAA01013029">
    <property type="protein sequence ID" value="LAA05758.1"/>
    <property type="molecule type" value="mRNA"/>
</dbReference>
<feature type="region of interest" description="Disordered" evidence="2">
    <location>
        <begin position="972"/>
        <end position="996"/>
    </location>
</feature>
<evidence type="ECO:0000256" key="1">
    <source>
        <dbReference type="SAM" id="Coils"/>
    </source>
</evidence>
<feature type="domain" description="WH2" evidence="4">
    <location>
        <begin position="1080"/>
        <end position="1100"/>
    </location>
</feature>
<protein>
    <recommendedName>
        <fullName evidence="6">WH2 domain-containing protein</fullName>
    </recommendedName>
</protein>
<dbReference type="InterPro" id="IPR003124">
    <property type="entry name" value="WH2_dom"/>
</dbReference>
<feature type="compositionally biased region" description="Pro residues" evidence="2">
    <location>
        <begin position="1036"/>
        <end position="1045"/>
    </location>
</feature>
<dbReference type="SUPFAM" id="SSF54236">
    <property type="entry name" value="Ubiquitin-like"/>
    <property type="match status" value="1"/>
</dbReference>
<feature type="compositionally biased region" description="Basic and acidic residues" evidence="2">
    <location>
        <begin position="450"/>
        <end position="459"/>
    </location>
</feature>
<dbReference type="Gene3D" id="3.10.20.90">
    <property type="entry name" value="Phosphatidylinositol 3-kinase Catalytic Subunit, Chain A, domain 1"/>
    <property type="match status" value="1"/>
</dbReference>
<dbReference type="PANTHER" id="PTHR21557">
    <property type="entry name" value="CORDON-BLEU"/>
    <property type="match status" value="1"/>
</dbReference>
<accession>A0A2L2YCA0</accession>
<feature type="compositionally biased region" description="Basic and acidic residues" evidence="2">
    <location>
        <begin position="397"/>
        <end position="407"/>
    </location>
</feature>
<dbReference type="InterPro" id="IPR039895">
    <property type="entry name" value="COBL-like"/>
</dbReference>
<dbReference type="PANTHER" id="PTHR21557:SF2">
    <property type="entry name" value="CORDON-BLEU PROTEIN-LIKE 1"/>
    <property type="match status" value="1"/>
</dbReference>
<dbReference type="InterPro" id="IPR000626">
    <property type="entry name" value="Ubiquitin-like_dom"/>
</dbReference>
<keyword evidence="1" id="KW-0175">Coiled coil</keyword>